<accession>F7YVB1</accession>
<reference evidence="10 11" key="1">
    <citation type="submission" date="2010-11" db="EMBL/GenBank/DDBJ databases">
        <title>The complete genome of Thermotoga thermarum DSM 5069.</title>
        <authorList>
            <consortium name="US DOE Joint Genome Institute (JGI-PGF)"/>
            <person name="Lucas S."/>
            <person name="Copeland A."/>
            <person name="Lapidus A."/>
            <person name="Bruce D."/>
            <person name="Goodwin L."/>
            <person name="Pitluck S."/>
            <person name="Kyrpides N."/>
            <person name="Mavromatis K."/>
            <person name="Ivanova N."/>
            <person name="Zeytun A."/>
            <person name="Brettin T."/>
            <person name="Detter J.C."/>
            <person name="Tapia R."/>
            <person name="Han C."/>
            <person name="Land M."/>
            <person name="Hauser L."/>
            <person name="Markowitz V."/>
            <person name="Cheng J.-F."/>
            <person name="Hugenholtz P."/>
            <person name="Woyke T."/>
            <person name="Wu D."/>
            <person name="Spring S."/>
            <person name="Schroeder M."/>
            <person name="Brambilla E."/>
            <person name="Klenk H.-P."/>
            <person name="Eisen J.A."/>
        </authorList>
    </citation>
    <scope>NUCLEOTIDE SEQUENCE [LARGE SCALE GENOMIC DNA]</scope>
    <source>
        <strain evidence="10 11">DSM 5069</strain>
    </source>
</reference>
<evidence type="ECO:0000256" key="4">
    <source>
        <dbReference type="ARBA" id="ARBA00022777"/>
    </source>
</evidence>
<dbReference type="PANTHER" id="PTHR21299">
    <property type="entry name" value="CYTIDYLATE KINASE/PANTOATE-BETA-ALANINE LIGASE"/>
    <property type="match status" value="1"/>
</dbReference>
<dbReference type="InterPro" id="IPR011994">
    <property type="entry name" value="Cytidylate_kinase_dom"/>
</dbReference>
<name>F7YVB1_9THEM</name>
<gene>
    <name evidence="8" type="primary">cmk</name>
    <name evidence="10" type="ORF">Theth_0319</name>
</gene>
<feature type="binding site" evidence="8">
    <location>
        <begin position="11"/>
        <end position="19"/>
    </location>
    <ligand>
        <name>ATP</name>
        <dbReference type="ChEBI" id="CHEBI:30616"/>
    </ligand>
</feature>
<evidence type="ECO:0000259" key="9">
    <source>
        <dbReference type="Pfam" id="PF02224"/>
    </source>
</evidence>
<comment type="similarity">
    <text evidence="1 8">Belongs to the cytidylate kinase family. Type 1 subfamily.</text>
</comment>
<dbReference type="STRING" id="688269.Theth_0319"/>
<dbReference type="GO" id="GO:0006220">
    <property type="term" value="P:pyrimidine nucleotide metabolic process"/>
    <property type="evidence" value="ECO:0007669"/>
    <property type="project" value="UniProtKB-UniRule"/>
</dbReference>
<dbReference type="KEGG" id="tta:Theth_0319"/>
<dbReference type="SUPFAM" id="SSF52540">
    <property type="entry name" value="P-loop containing nucleoside triphosphate hydrolases"/>
    <property type="match status" value="1"/>
</dbReference>
<organism evidence="10 11">
    <name type="scientific">Pseudothermotoga thermarum DSM 5069</name>
    <dbReference type="NCBI Taxonomy" id="688269"/>
    <lineage>
        <taxon>Bacteria</taxon>
        <taxon>Thermotogati</taxon>
        <taxon>Thermotogota</taxon>
        <taxon>Thermotogae</taxon>
        <taxon>Thermotogales</taxon>
        <taxon>Thermotogaceae</taxon>
        <taxon>Pseudothermotoga</taxon>
    </lineage>
</organism>
<proteinExistence type="inferred from homology"/>
<comment type="subcellular location">
    <subcellularLocation>
        <location evidence="8">Cytoplasm</location>
    </subcellularLocation>
</comment>
<evidence type="ECO:0000256" key="5">
    <source>
        <dbReference type="ARBA" id="ARBA00022840"/>
    </source>
</evidence>
<dbReference type="Proteomes" id="UP000006804">
    <property type="component" value="Chromosome"/>
</dbReference>
<evidence type="ECO:0000256" key="2">
    <source>
        <dbReference type="ARBA" id="ARBA00022679"/>
    </source>
</evidence>
<dbReference type="GO" id="GO:0005829">
    <property type="term" value="C:cytosol"/>
    <property type="evidence" value="ECO:0007669"/>
    <property type="project" value="TreeGrafter"/>
</dbReference>
<dbReference type="PATRIC" id="fig|688269.3.peg.329"/>
<keyword evidence="5 8" id="KW-0067">ATP-binding</keyword>
<evidence type="ECO:0000256" key="6">
    <source>
        <dbReference type="ARBA" id="ARBA00047615"/>
    </source>
</evidence>
<dbReference type="Pfam" id="PF02224">
    <property type="entry name" value="Cytidylate_kin"/>
    <property type="match status" value="1"/>
</dbReference>
<keyword evidence="8" id="KW-0963">Cytoplasm</keyword>
<evidence type="ECO:0000256" key="3">
    <source>
        <dbReference type="ARBA" id="ARBA00022741"/>
    </source>
</evidence>
<dbReference type="GO" id="GO:0036431">
    <property type="term" value="F:dCMP kinase activity"/>
    <property type="evidence" value="ECO:0007669"/>
    <property type="project" value="InterPro"/>
</dbReference>
<comment type="catalytic activity">
    <reaction evidence="6 8">
        <text>dCMP + ATP = dCDP + ADP</text>
        <dbReference type="Rhea" id="RHEA:25094"/>
        <dbReference type="ChEBI" id="CHEBI:30616"/>
        <dbReference type="ChEBI" id="CHEBI:57566"/>
        <dbReference type="ChEBI" id="CHEBI:58593"/>
        <dbReference type="ChEBI" id="CHEBI:456216"/>
        <dbReference type="EC" id="2.7.4.25"/>
    </reaction>
</comment>
<dbReference type="GO" id="GO:0015949">
    <property type="term" value="P:nucleobase-containing small molecule interconversion"/>
    <property type="evidence" value="ECO:0007669"/>
    <property type="project" value="TreeGrafter"/>
</dbReference>
<dbReference type="InterPro" id="IPR003136">
    <property type="entry name" value="Cytidylate_kin"/>
</dbReference>
<dbReference type="PANTHER" id="PTHR21299:SF2">
    <property type="entry name" value="CYTIDYLATE KINASE"/>
    <property type="match status" value="1"/>
</dbReference>
<protein>
    <recommendedName>
        <fullName evidence="8">Cytidylate kinase</fullName>
        <shortName evidence="8">CK</shortName>
        <ecNumber evidence="8">2.7.4.25</ecNumber>
    </recommendedName>
    <alternativeName>
        <fullName evidence="8">Cytidine monophosphate kinase</fullName>
        <shortName evidence="8">CMP kinase</shortName>
    </alternativeName>
</protein>
<dbReference type="CDD" id="cd02020">
    <property type="entry name" value="CMPK"/>
    <property type="match status" value="1"/>
</dbReference>
<evidence type="ECO:0000256" key="1">
    <source>
        <dbReference type="ARBA" id="ARBA00009427"/>
    </source>
</evidence>
<dbReference type="EC" id="2.7.4.25" evidence="8"/>
<keyword evidence="4 8" id="KW-0418">Kinase</keyword>
<evidence type="ECO:0000256" key="8">
    <source>
        <dbReference type="HAMAP-Rule" id="MF_00238"/>
    </source>
</evidence>
<dbReference type="GO" id="GO:0036430">
    <property type="term" value="F:CMP kinase activity"/>
    <property type="evidence" value="ECO:0007669"/>
    <property type="project" value="RHEA"/>
</dbReference>
<keyword evidence="2 8" id="KW-0808">Transferase</keyword>
<dbReference type="InterPro" id="IPR027417">
    <property type="entry name" value="P-loop_NTPase"/>
</dbReference>
<dbReference type="RefSeq" id="WP_013931637.1">
    <property type="nucleotide sequence ID" value="NC_015707.1"/>
</dbReference>
<dbReference type="NCBIfam" id="TIGR00017">
    <property type="entry name" value="cmk"/>
    <property type="match status" value="1"/>
</dbReference>
<keyword evidence="3 8" id="KW-0547">Nucleotide-binding</keyword>
<dbReference type="HAMAP" id="MF_00238">
    <property type="entry name" value="Cytidyl_kinase_type1"/>
    <property type="match status" value="1"/>
</dbReference>
<dbReference type="eggNOG" id="COG0283">
    <property type="taxonomic scope" value="Bacteria"/>
</dbReference>
<comment type="catalytic activity">
    <reaction evidence="7 8">
        <text>CMP + ATP = CDP + ADP</text>
        <dbReference type="Rhea" id="RHEA:11600"/>
        <dbReference type="ChEBI" id="CHEBI:30616"/>
        <dbReference type="ChEBI" id="CHEBI:58069"/>
        <dbReference type="ChEBI" id="CHEBI:60377"/>
        <dbReference type="ChEBI" id="CHEBI:456216"/>
        <dbReference type="EC" id="2.7.4.25"/>
    </reaction>
</comment>
<dbReference type="Gene3D" id="3.40.50.300">
    <property type="entry name" value="P-loop containing nucleotide triphosphate hydrolases"/>
    <property type="match status" value="1"/>
</dbReference>
<keyword evidence="11" id="KW-1185">Reference proteome</keyword>
<dbReference type="EMBL" id="CP002351">
    <property type="protein sequence ID" value="AEH50414.1"/>
    <property type="molecule type" value="Genomic_DNA"/>
</dbReference>
<sequence length="224" mass="25188">MIDQILIAIDGPAGSGKSTIAKLLAKKLRINYLDTGAMYRAVAYYLKMKGYSPSEDLSEELEKLKIDYKDGDLYINGIKVGEEIRSPEVGKLASDFAKIQTVRERLTKIQRTICEKGSFVVDGRDIGTVVLPHADVKIFLTASFEERVKRRLKELQEKGIQATYEQVAQEMMQRDEQDSSRSIAPLKPAQDAFIIDTTGKTVEEVLNQICEIISRRVKCEYSGC</sequence>
<feature type="domain" description="Cytidylate kinase" evidence="9">
    <location>
        <begin position="7"/>
        <end position="214"/>
    </location>
</feature>
<dbReference type="GO" id="GO:0005524">
    <property type="term" value="F:ATP binding"/>
    <property type="evidence" value="ECO:0007669"/>
    <property type="project" value="UniProtKB-UniRule"/>
</dbReference>
<evidence type="ECO:0000313" key="10">
    <source>
        <dbReference type="EMBL" id="AEH50414.1"/>
    </source>
</evidence>
<dbReference type="HOGENOM" id="CLU_079959_0_2_0"/>
<dbReference type="AlphaFoldDB" id="F7YVB1"/>
<evidence type="ECO:0000256" key="7">
    <source>
        <dbReference type="ARBA" id="ARBA00048478"/>
    </source>
</evidence>
<evidence type="ECO:0000313" key="11">
    <source>
        <dbReference type="Proteomes" id="UP000006804"/>
    </source>
</evidence>